<organism evidence="3 4">
    <name type="scientific">Jejubacter calystegiae</name>
    <dbReference type="NCBI Taxonomy" id="2579935"/>
    <lineage>
        <taxon>Bacteria</taxon>
        <taxon>Pseudomonadati</taxon>
        <taxon>Pseudomonadota</taxon>
        <taxon>Gammaproteobacteria</taxon>
        <taxon>Enterobacterales</taxon>
        <taxon>Enterobacteriaceae</taxon>
        <taxon>Jejubacter</taxon>
    </lineage>
</organism>
<dbReference type="OrthoDB" id="8794567at2"/>
<dbReference type="Proteomes" id="UP000302163">
    <property type="component" value="Chromosome"/>
</dbReference>
<name>A0A4P8YEG1_9ENTR</name>
<evidence type="ECO:0000313" key="3">
    <source>
        <dbReference type="EMBL" id="QCT18193.1"/>
    </source>
</evidence>
<dbReference type="Pfam" id="PF04287">
    <property type="entry name" value="DUF446"/>
    <property type="match status" value="1"/>
</dbReference>
<dbReference type="InterPro" id="IPR023376">
    <property type="entry name" value="YqcC-like_dom"/>
</dbReference>
<proteinExistence type="predicted"/>
<dbReference type="SUPFAM" id="SSF158452">
    <property type="entry name" value="YqcC-like"/>
    <property type="match status" value="1"/>
</dbReference>
<dbReference type="PANTHER" id="PTHR39586:SF1">
    <property type="entry name" value="CYTOPLASMIC PROTEIN"/>
    <property type="match status" value="1"/>
</dbReference>
<dbReference type="Gene3D" id="1.20.1440.40">
    <property type="entry name" value="YqcC-like"/>
    <property type="match status" value="1"/>
</dbReference>
<evidence type="ECO:0000259" key="2">
    <source>
        <dbReference type="Pfam" id="PF04287"/>
    </source>
</evidence>
<protein>
    <submittedName>
        <fullName evidence="3">YqcC family protein</fullName>
    </submittedName>
</protein>
<dbReference type="RefSeq" id="WP_138093135.1">
    <property type="nucleotide sequence ID" value="NZ_CP040428.1"/>
</dbReference>
<accession>A0A4P8YEG1</accession>
<keyword evidence="4" id="KW-1185">Reference proteome</keyword>
<dbReference type="PIRSF" id="PIRSF006257">
    <property type="entry name" value="UCP006257"/>
    <property type="match status" value="1"/>
</dbReference>
<gene>
    <name evidence="3" type="ORF">FEM41_00310</name>
</gene>
<feature type="domain" description="YqcC-like" evidence="2">
    <location>
        <begin position="7"/>
        <end position="102"/>
    </location>
</feature>
<sequence>MEQHRAVRERLLHLEQLLRDRQQWQETAPAAEAFNSDQPFCMDTLTPHEWLQWVLLPRMHALIDAEQPLPESFNVAPYYEVALVEGHPGRDELLAALQALDLLFAGEQ</sequence>
<dbReference type="EMBL" id="CP040428">
    <property type="protein sequence ID" value="QCT18193.1"/>
    <property type="molecule type" value="Genomic_DNA"/>
</dbReference>
<dbReference type="InterPro" id="IPR007384">
    <property type="entry name" value="UCP006257"/>
</dbReference>
<dbReference type="GO" id="GO:0044010">
    <property type="term" value="P:single-species biofilm formation"/>
    <property type="evidence" value="ECO:0007669"/>
    <property type="project" value="TreeGrafter"/>
</dbReference>
<dbReference type="AlphaFoldDB" id="A0A4P8YEG1"/>
<comment type="similarity">
    <text evidence="1">To the N-terminal of E.carotovora exoenzyme regulation regulon ORF1. The C-terminal part is colinear with YqcB.</text>
</comment>
<dbReference type="FunFam" id="1.20.1440.40:FF:000001">
    <property type="entry name" value="DUF446 domain protein"/>
    <property type="match status" value="1"/>
</dbReference>
<reference evidence="3 4" key="1">
    <citation type="submission" date="2019-05" db="EMBL/GenBank/DDBJ databases">
        <title>Complete genome sequence of Izhakiella calystegiae KSNA2, an endophyte isolated from beach morning glory (Calystegia soldanella).</title>
        <authorList>
            <person name="Jiang L."/>
            <person name="Jeong J.C."/>
            <person name="Kim C.Y."/>
            <person name="Kim D.H."/>
            <person name="Kim S.W."/>
            <person name="Lee j."/>
        </authorList>
    </citation>
    <scope>NUCLEOTIDE SEQUENCE [LARGE SCALE GENOMIC DNA]</scope>
    <source>
        <strain evidence="3 4">KSNA2</strain>
    </source>
</reference>
<evidence type="ECO:0000313" key="4">
    <source>
        <dbReference type="Proteomes" id="UP000302163"/>
    </source>
</evidence>
<dbReference type="KEGG" id="izh:FEM41_00310"/>
<dbReference type="PANTHER" id="PTHR39586">
    <property type="entry name" value="CYTOPLASMIC PROTEIN-RELATED"/>
    <property type="match status" value="1"/>
</dbReference>
<evidence type="ECO:0000256" key="1">
    <source>
        <dbReference type="ARBA" id="ARBA00060999"/>
    </source>
</evidence>
<dbReference type="InterPro" id="IPR036814">
    <property type="entry name" value="YqcC-like_sf"/>
</dbReference>